<evidence type="ECO:0000313" key="1">
    <source>
        <dbReference type="EMBL" id="GBP68060.1"/>
    </source>
</evidence>
<accession>A0A4C1XXY7</accession>
<protein>
    <submittedName>
        <fullName evidence="1">Uncharacterized protein</fullName>
    </submittedName>
</protein>
<name>A0A4C1XXY7_EUMVA</name>
<evidence type="ECO:0000313" key="2">
    <source>
        <dbReference type="Proteomes" id="UP000299102"/>
    </source>
</evidence>
<gene>
    <name evidence="1" type="ORF">EVAR_45345_1</name>
</gene>
<reference evidence="1 2" key="1">
    <citation type="journal article" date="2019" name="Commun. Biol.">
        <title>The bagworm genome reveals a unique fibroin gene that provides high tensile strength.</title>
        <authorList>
            <person name="Kono N."/>
            <person name="Nakamura H."/>
            <person name="Ohtoshi R."/>
            <person name="Tomita M."/>
            <person name="Numata K."/>
            <person name="Arakawa K."/>
        </authorList>
    </citation>
    <scope>NUCLEOTIDE SEQUENCE [LARGE SCALE GENOMIC DNA]</scope>
</reference>
<comment type="caution">
    <text evidence="1">The sequence shown here is derived from an EMBL/GenBank/DDBJ whole genome shotgun (WGS) entry which is preliminary data.</text>
</comment>
<dbReference type="AlphaFoldDB" id="A0A4C1XXY7"/>
<dbReference type="OrthoDB" id="7487612at2759"/>
<organism evidence="1 2">
    <name type="scientific">Eumeta variegata</name>
    <name type="common">Bagworm moth</name>
    <name type="synonym">Eumeta japonica</name>
    <dbReference type="NCBI Taxonomy" id="151549"/>
    <lineage>
        <taxon>Eukaryota</taxon>
        <taxon>Metazoa</taxon>
        <taxon>Ecdysozoa</taxon>
        <taxon>Arthropoda</taxon>
        <taxon>Hexapoda</taxon>
        <taxon>Insecta</taxon>
        <taxon>Pterygota</taxon>
        <taxon>Neoptera</taxon>
        <taxon>Endopterygota</taxon>
        <taxon>Lepidoptera</taxon>
        <taxon>Glossata</taxon>
        <taxon>Ditrysia</taxon>
        <taxon>Tineoidea</taxon>
        <taxon>Psychidae</taxon>
        <taxon>Oiketicinae</taxon>
        <taxon>Eumeta</taxon>
    </lineage>
</organism>
<dbReference type="EMBL" id="BGZK01001000">
    <property type="protein sequence ID" value="GBP68060.1"/>
    <property type="molecule type" value="Genomic_DNA"/>
</dbReference>
<keyword evidence="2" id="KW-1185">Reference proteome</keyword>
<dbReference type="Proteomes" id="UP000299102">
    <property type="component" value="Unassembled WGS sequence"/>
</dbReference>
<proteinExistence type="predicted"/>
<sequence length="156" mass="17746">MSDRFIGKGLIIRLFASSLGPFEESSCGSEMVSRRRILLRSRDDLTQAFAPEMEDEEDVWFQKDKLYKESRDRVAAMGAITESFVRKMRRLVSDLGFVMSIARLRRVFLVVRRLSEICDFSFDVHAIRKTVSINGQKRQSDGGPVVGSVALEHDAI</sequence>